<evidence type="ECO:0000256" key="2">
    <source>
        <dbReference type="ARBA" id="ARBA00022448"/>
    </source>
</evidence>
<evidence type="ECO:0000256" key="1">
    <source>
        <dbReference type="ARBA" id="ARBA00004571"/>
    </source>
</evidence>
<dbReference type="InterPro" id="IPR008969">
    <property type="entry name" value="CarboxyPept-like_regulatory"/>
</dbReference>
<keyword evidence="5 7" id="KW-0472">Membrane</keyword>
<feature type="domain" description="TonB-dependent receptor plug" evidence="9">
    <location>
        <begin position="121"/>
        <end position="225"/>
    </location>
</feature>
<evidence type="ECO:0000259" key="9">
    <source>
        <dbReference type="Pfam" id="PF07715"/>
    </source>
</evidence>
<feature type="chain" id="PRO_5042125182" evidence="8">
    <location>
        <begin position="27"/>
        <end position="1080"/>
    </location>
</feature>
<dbReference type="InterPro" id="IPR012910">
    <property type="entry name" value="Plug_dom"/>
</dbReference>
<dbReference type="InterPro" id="IPR039426">
    <property type="entry name" value="TonB-dep_rcpt-like"/>
</dbReference>
<dbReference type="SUPFAM" id="SSF56935">
    <property type="entry name" value="Porins"/>
    <property type="match status" value="1"/>
</dbReference>
<dbReference type="PROSITE" id="PS52016">
    <property type="entry name" value="TONB_DEPENDENT_REC_3"/>
    <property type="match status" value="1"/>
</dbReference>
<dbReference type="Pfam" id="PF13715">
    <property type="entry name" value="CarbopepD_reg_2"/>
    <property type="match status" value="1"/>
</dbReference>
<dbReference type="InterPro" id="IPR023997">
    <property type="entry name" value="TonB-dep_OMP_SusC/RagA_CS"/>
</dbReference>
<dbReference type="SUPFAM" id="SSF49464">
    <property type="entry name" value="Carboxypeptidase regulatory domain-like"/>
    <property type="match status" value="1"/>
</dbReference>
<keyword evidence="3 7" id="KW-1134">Transmembrane beta strand</keyword>
<name>A0AAE3H2C9_9BACT</name>
<dbReference type="GO" id="GO:0009279">
    <property type="term" value="C:cell outer membrane"/>
    <property type="evidence" value="ECO:0007669"/>
    <property type="project" value="UniProtKB-SubCell"/>
</dbReference>
<sequence>MKVKLYLRSFVMLMFGVALTSQFAFAQGRKVSGRVTDAGDNSGVPGASVVIKGTTKGVATDGDGNYSIDVRGGSDVLVISFVGYKSKEVTVGNQSAINVSLETDAAALDEVIVTGYSITNKKESTVAASIVKAKDLAQIPSGNVEQQLQGRVAGLTVITTGAPGTSSIIRVRGFGAFEGNQPLYVVDGVPTQNIDFLSPDDIESTTVLKDAAAASIYGSRAAAGVIVMTTKKGTKGKKGLQVSYDGLYGATDPNVNGVPKMLTPQEQAEWTHVAYRNNAAANGTAPAYTHPQYGTSATATLPDYLHANGQNGVRGTIDRAAIDAAKAASPLTTFLIRPNLAGTNWYDEITRLGQLSRHSLGFSGGTEKSRFYVSLAAQNQQGILKYNDFARYSSRVNSEYDLGKKVRIGQNFQVTYRSVNGAIGNAGGIGVADDESVILSAYRMPSVIPVYDEYGQFASTRAAGFNNPRNPLREREYNAKGDRSFFLGGMGNVYIEVDPIKNLTLRSSIGSNFGNGYSVNYDNRYLGDSEPQASDSFSENASYFMNWVLTNTLNYKLKLGAKNNVNIFVGQEALNTGKGRNIGGSGINPFSMDPNFVTLNAVQSPAVNSSLFRGANYYSLFSKVDYNFNEKYYFTGVVRRDASSVFGANSRVGIFPAVSGAWRIASEDFMKDLPFISDLKLRAGWGLMGNSNNVDPANQFSLFGAGRGSSFYPIGGQSSGADEGYFRTRIGNADTKWETSETINLGFDATLGNGKWEVAFDLWRKTTRDLLFPAPIPAVAGPGASAPRVNIGSMRNQGIDFQIINRGKITNDLKYDLTLNNSFLQNEIISLVGTQQFINGPGYRGISPIRNSVGQSLSSFFGYDVLGYFSSAEDVKNSPAQSGAGVGRFKYRDVNGDGKITPDDRTFLGSPVSPYSGGLNLGLTYKNWDFAVYTAFNVGNEIFNMSKWFTDFHGTFEGSGKGERAKESWTAALGDNAKAPIWESASNISTSGAENSWYVEDGSYLRMQNISVGYTFPTSMIKKMGINRARISGSVNNIFTITGYSGLDPAVGGDADSRFGVDVGNYPVTRSFNFGLNLGF</sequence>
<organism evidence="10 11">
    <name type="scientific">Lacihabitans soyangensis</name>
    <dbReference type="NCBI Taxonomy" id="869394"/>
    <lineage>
        <taxon>Bacteria</taxon>
        <taxon>Pseudomonadati</taxon>
        <taxon>Bacteroidota</taxon>
        <taxon>Cytophagia</taxon>
        <taxon>Cytophagales</taxon>
        <taxon>Leadbetterellaceae</taxon>
        <taxon>Lacihabitans</taxon>
    </lineage>
</organism>
<evidence type="ECO:0000256" key="4">
    <source>
        <dbReference type="ARBA" id="ARBA00022692"/>
    </source>
</evidence>
<dbReference type="Gene3D" id="2.40.170.20">
    <property type="entry name" value="TonB-dependent receptor, beta-barrel domain"/>
    <property type="match status" value="1"/>
</dbReference>
<accession>A0AAE3H2C9</accession>
<comment type="caution">
    <text evidence="10">The sequence shown here is derived from an EMBL/GenBank/DDBJ whole genome shotgun (WGS) entry which is preliminary data.</text>
</comment>
<evidence type="ECO:0000313" key="11">
    <source>
        <dbReference type="Proteomes" id="UP001204144"/>
    </source>
</evidence>
<dbReference type="Gene3D" id="2.60.40.1120">
    <property type="entry name" value="Carboxypeptidase-like, regulatory domain"/>
    <property type="match status" value="1"/>
</dbReference>
<keyword evidence="8" id="KW-0732">Signal</keyword>
<evidence type="ECO:0000256" key="3">
    <source>
        <dbReference type="ARBA" id="ARBA00022452"/>
    </source>
</evidence>
<evidence type="ECO:0000256" key="8">
    <source>
        <dbReference type="SAM" id="SignalP"/>
    </source>
</evidence>
<dbReference type="Proteomes" id="UP001204144">
    <property type="component" value="Unassembled WGS sequence"/>
</dbReference>
<reference evidence="10 11" key="1">
    <citation type="submission" date="2018-11" db="EMBL/GenBank/DDBJ databases">
        <title>Novel bacteria species description.</title>
        <authorList>
            <person name="Han J.-H."/>
        </authorList>
    </citation>
    <scope>NUCLEOTIDE SEQUENCE [LARGE SCALE GENOMIC DNA]</scope>
    <source>
        <strain evidence="10 11">KCTC23259</strain>
    </source>
</reference>
<keyword evidence="11" id="KW-1185">Reference proteome</keyword>
<evidence type="ECO:0000256" key="6">
    <source>
        <dbReference type="ARBA" id="ARBA00023237"/>
    </source>
</evidence>
<keyword evidence="4 7" id="KW-0812">Transmembrane</keyword>
<gene>
    <name evidence="10" type="ORF">EGI31_08665</name>
</gene>
<dbReference type="InterPro" id="IPR036942">
    <property type="entry name" value="Beta-barrel_TonB_sf"/>
</dbReference>
<feature type="signal peptide" evidence="8">
    <location>
        <begin position="1"/>
        <end position="26"/>
    </location>
</feature>
<dbReference type="NCBIfam" id="TIGR04057">
    <property type="entry name" value="SusC_RagA_signa"/>
    <property type="match status" value="1"/>
</dbReference>
<evidence type="ECO:0000256" key="5">
    <source>
        <dbReference type="ARBA" id="ARBA00023136"/>
    </source>
</evidence>
<keyword evidence="2 7" id="KW-0813">Transport</keyword>
<dbReference type="Gene3D" id="2.170.130.10">
    <property type="entry name" value="TonB-dependent receptor, plug domain"/>
    <property type="match status" value="1"/>
</dbReference>
<dbReference type="Pfam" id="PF07715">
    <property type="entry name" value="Plug"/>
    <property type="match status" value="1"/>
</dbReference>
<keyword evidence="6 7" id="KW-0998">Cell outer membrane</keyword>
<evidence type="ECO:0000256" key="7">
    <source>
        <dbReference type="PROSITE-ProRule" id="PRU01360"/>
    </source>
</evidence>
<dbReference type="InterPro" id="IPR023996">
    <property type="entry name" value="TonB-dep_OMP_SusC/RagA"/>
</dbReference>
<proteinExistence type="inferred from homology"/>
<dbReference type="EMBL" id="RJUF01000019">
    <property type="protein sequence ID" value="MCP9763025.1"/>
    <property type="molecule type" value="Genomic_DNA"/>
</dbReference>
<evidence type="ECO:0000313" key="10">
    <source>
        <dbReference type="EMBL" id="MCP9763025.1"/>
    </source>
</evidence>
<dbReference type="NCBIfam" id="TIGR04056">
    <property type="entry name" value="OMP_RagA_SusC"/>
    <property type="match status" value="1"/>
</dbReference>
<comment type="similarity">
    <text evidence="7">Belongs to the TonB-dependent receptor family.</text>
</comment>
<dbReference type="AlphaFoldDB" id="A0AAE3H2C9"/>
<dbReference type="InterPro" id="IPR037066">
    <property type="entry name" value="Plug_dom_sf"/>
</dbReference>
<dbReference type="RefSeq" id="WP_255036812.1">
    <property type="nucleotide sequence ID" value="NZ_RJUF01000019.1"/>
</dbReference>
<protein>
    <submittedName>
        <fullName evidence="10">SusC/RagA family TonB-linked outer membrane protein</fullName>
    </submittedName>
</protein>
<comment type="subcellular location">
    <subcellularLocation>
        <location evidence="1 7">Cell outer membrane</location>
        <topology evidence="1 7">Multi-pass membrane protein</topology>
    </subcellularLocation>
</comment>